<evidence type="ECO:0000256" key="1">
    <source>
        <dbReference type="SAM" id="Phobius"/>
    </source>
</evidence>
<evidence type="ECO:0000313" key="2">
    <source>
        <dbReference type="EMBL" id="KAE9524296.1"/>
    </source>
</evidence>
<feature type="transmembrane region" description="Helical" evidence="1">
    <location>
        <begin position="6"/>
        <end position="24"/>
    </location>
</feature>
<reference evidence="2 3" key="1">
    <citation type="submission" date="2019-08" db="EMBL/GenBank/DDBJ databases">
        <title>The genome of the soybean aphid Biotype 1, its phylome, world population structure and adaptation to the North American continent.</title>
        <authorList>
            <person name="Giordano R."/>
            <person name="Donthu R.K."/>
            <person name="Hernandez A.G."/>
            <person name="Wright C.L."/>
            <person name="Zimin A.V."/>
        </authorList>
    </citation>
    <scope>NUCLEOTIDE SEQUENCE [LARGE SCALE GENOMIC DNA]</scope>
    <source>
        <tissue evidence="2">Whole aphids</tissue>
    </source>
</reference>
<keyword evidence="1" id="KW-1133">Transmembrane helix</keyword>
<keyword evidence="3" id="KW-1185">Reference proteome</keyword>
<dbReference type="OrthoDB" id="7546895at2759"/>
<name>A0A6G0T0Y2_APHGL</name>
<dbReference type="EMBL" id="VYZN01000070">
    <property type="protein sequence ID" value="KAE9524296.1"/>
    <property type="molecule type" value="Genomic_DNA"/>
</dbReference>
<dbReference type="AlphaFoldDB" id="A0A6G0T0Y2"/>
<keyword evidence="1" id="KW-0472">Membrane</keyword>
<keyword evidence="1" id="KW-0812">Transmembrane</keyword>
<accession>A0A6G0T0Y2</accession>
<dbReference type="Proteomes" id="UP000475862">
    <property type="component" value="Unassembled WGS sequence"/>
</dbReference>
<gene>
    <name evidence="2" type="ORF">AGLY_015335</name>
</gene>
<organism evidence="2 3">
    <name type="scientific">Aphis glycines</name>
    <name type="common">Soybean aphid</name>
    <dbReference type="NCBI Taxonomy" id="307491"/>
    <lineage>
        <taxon>Eukaryota</taxon>
        <taxon>Metazoa</taxon>
        <taxon>Ecdysozoa</taxon>
        <taxon>Arthropoda</taxon>
        <taxon>Hexapoda</taxon>
        <taxon>Insecta</taxon>
        <taxon>Pterygota</taxon>
        <taxon>Neoptera</taxon>
        <taxon>Paraneoptera</taxon>
        <taxon>Hemiptera</taxon>
        <taxon>Sternorrhyncha</taxon>
        <taxon>Aphidomorpha</taxon>
        <taxon>Aphidoidea</taxon>
        <taxon>Aphididae</taxon>
        <taxon>Aphidini</taxon>
        <taxon>Aphis</taxon>
        <taxon>Aphis</taxon>
    </lineage>
</organism>
<evidence type="ECO:0000313" key="3">
    <source>
        <dbReference type="Proteomes" id="UP000475862"/>
    </source>
</evidence>
<protein>
    <submittedName>
        <fullName evidence="2">Uncharacterized protein</fullName>
    </submittedName>
</protein>
<sequence>MLPAHTIVEIVIICILLLHALFVPTSKKTTHDDKGRKSLIKYSIRDSQQSFIIFAKSSPEVEEIIDWKKDLGIPIQPFIIVIGHQKYNQKDILRPLDVVFKIFHVFNLSYPLESYMVWLFIQKLFYYIHGKLDQPQPLISLVLAELCIPSLKRKLNLVDESRKTQKKLGKSGIFYAKTVYVKIEFFILLISAESSNLYEICQNCENVQLYDRNQFLLGVFTLNEDLLSRNSLTVKISENFKCLRLVILKNDF</sequence>
<proteinExistence type="predicted"/>
<comment type="caution">
    <text evidence="2">The sequence shown here is derived from an EMBL/GenBank/DDBJ whole genome shotgun (WGS) entry which is preliminary data.</text>
</comment>